<evidence type="ECO:0000256" key="1">
    <source>
        <dbReference type="ARBA" id="ARBA00004533"/>
    </source>
</evidence>
<reference evidence="8" key="2">
    <citation type="journal article" date="2021" name="PeerJ">
        <title>Extensive microbial diversity within the chicken gut microbiome revealed by metagenomics and culture.</title>
        <authorList>
            <person name="Gilroy R."/>
            <person name="Ravi A."/>
            <person name="Getino M."/>
            <person name="Pursley I."/>
            <person name="Horton D.L."/>
            <person name="Alikhan N.F."/>
            <person name="Baker D."/>
            <person name="Gharbi K."/>
            <person name="Hall N."/>
            <person name="Watson M."/>
            <person name="Adriaenssens E.M."/>
            <person name="Foster-Nyarko E."/>
            <person name="Jarju S."/>
            <person name="Secka A."/>
            <person name="Antonio M."/>
            <person name="Oren A."/>
            <person name="Chaudhuri R.R."/>
            <person name="La Ragione R."/>
            <person name="Hildebrand F."/>
            <person name="Pallen M.J."/>
        </authorList>
    </citation>
    <scope>NUCLEOTIDE SEQUENCE</scope>
    <source>
        <strain evidence="8">G3-4614</strain>
    </source>
</reference>
<evidence type="ECO:0000256" key="2">
    <source>
        <dbReference type="ARBA" id="ARBA00022475"/>
    </source>
</evidence>
<feature type="transmembrane region" description="Helical" evidence="7">
    <location>
        <begin position="15"/>
        <end position="43"/>
    </location>
</feature>
<evidence type="ECO:0000313" key="9">
    <source>
        <dbReference type="Proteomes" id="UP000823636"/>
    </source>
</evidence>
<comment type="subcellular location">
    <subcellularLocation>
        <location evidence="1">Cell inner membrane</location>
    </subcellularLocation>
</comment>
<evidence type="ECO:0000313" key="8">
    <source>
        <dbReference type="EMBL" id="MBO8438396.1"/>
    </source>
</evidence>
<keyword evidence="5 7" id="KW-0472">Membrane</keyword>
<name>A0A9D9H6Q9_9BACT</name>
<keyword evidence="2" id="KW-1003">Cell membrane</keyword>
<evidence type="ECO:0000256" key="3">
    <source>
        <dbReference type="ARBA" id="ARBA00022519"/>
    </source>
</evidence>
<comment type="caution">
    <text evidence="8">The sequence shown here is derived from an EMBL/GenBank/DDBJ whole genome shotgun (WGS) entry which is preliminary data.</text>
</comment>
<dbReference type="CDD" id="cd07984">
    <property type="entry name" value="LPLAT_LABLAT-like"/>
    <property type="match status" value="1"/>
</dbReference>
<reference evidence="8" key="1">
    <citation type="submission" date="2020-10" db="EMBL/GenBank/DDBJ databases">
        <authorList>
            <person name="Gilroy R."/>
        </authorList>
    </citation>
    <scope>NUCLEOTIDE SEQUENCE</scope>
    <source>
        <strain evidence="8">G3-4614</strain>
    </source>
</reference>
<evidence type="ECO:0000256" key="4">
    <source>
        <dbReference type="ARBA" id="ARBA00022679"/>
    </source>
</evidence>
<dbReference type="PANTHER" id="PTHR30606">
    <property type="entry name" value="LIPID A BIOSYNTHESIS LAUROYL ACYLTRANSFERASE"/>
    <property type="match status" value="1"/>
</dbReference>
<keyword evidence="6 8" id="KW-0012">Acyltransferase</keyword>
<dbReference type="InterPro" id="IPR004960">
    <property type="entry name" value="LipA_acyltrans"/>
</dbReference>
<keyword evidence="7" id="KW-1133">Transmembrane helix</keyword>
<evidence type="ECO:0000256" key="6">
    <source>
        <dbReference type="ARBA" id="ARBA00023315"/>
    </source>
</evidence>
<dbReference type="GO" id="GO:0005886">
    <property type="term" value="C:plasma membrane"/>
    <property type="evidence" value="ECO:0007669"/>
    <property type="project" value="UniProtKB-SubCell"/>
</dbReference>
<gene>
    <name evidence="8" type="ORF">IAC54_05795</name>
</gene>
<keyword evidence="4" id="KW-0808">Transferase</keyword>
<keyword evidence="7" id="KW-0812">Transmembrane</keyword>
<dbReference type="GO" id="GO:0009247">
    <property type="term" value="P:glycolipid biosynthetic process"/>
    <property type="evidence" value="ECO:0007669"/>
    <property type="project" value="UniProtKB-ARBA"/>
</dbReference>
<dbReference type="EMBL" id="JADIMW010000064">
    <property type="protein sequence ID" value="MBO8438396.1"/>
    <property type="molecule type" value="Genomic_DNA"/>
</dbReference>
<accession>A0A9D9H6Q9</accession>
<keyword evidence="3" id="KW-0997">Cell inner membrane</keyword>
<dbReference type="GO" id="GO:0016746">
    <property type="term" value="F:acyltransferase activity"/>
    <property type="evidence" value="ECO:0007669"/>
    <property type="project" value="UniProtKB-KW"/>
</dbReference>
<dbReference type="PANTHER" id="PTHR30606:SF10">
    <property type="entry name" value="PHOSPHATIDYLINOSITOL MANNOSIDE ACYLTRANSFERASE"/>
    <property type="match status" value="1"/>
</dbReference>
<organism evidence="8 9">
    <name type="scientific">Candidatus Caccoplasma merdipullorum</name>
    <dbReference type="NCBI Taxonomy" id="2840718"/>
    <lineage>
        <taxon>Bacteria</taxon>
        <taxon>Pseudomonadati</taxon>
        <taxon>Bacteroidota</taxon>
        <taxon>Bacteroidia</taxon>
        <taxon>Bacteroidales</taxon>
        <taxon>Bacteroidaceae</taxon>
        <taxon>Bacteroidaceae incertae sedis</taxon>
        <taxon>Candidatus Caccoplasma</taxon>
    </lineage>
</organism>
<dbReference type="Pfam" id="PF03279">
    <property type="entry name" value="Lip_A_acyltrans"/>
    <property type="match status" value="1"/>
</dbReference>
<sequence>MKFNKDNILYAPLYALLWVLALLPFWVLYLLGDILFFPLFYIVKYRRKLVFENMRASFPDLSDREVKRMEKKFYRHLCDYAVETVKLLHVSDRSVRKRFEMVNIELLQESVDNREQVILMLGHFGNWEYIPSIKIWLDAPEEAALGEVYRPLNNKWFDSFFLKLRSRFGTVNIPKRDVLREMIRYKRNNIPAVIGFMADQTPSRANIYYWTEFLNHKDTPVLTGIERIAKKLGCTLVYTDVIKVKRGYYKIVFEPITKNPSEYGDFELTEMYIRRMEKTIERAPEYWLWTHNRWKHKRLD</sequence>
<dbReference type="AlphaFoldDB" id="A0A9D9H6Q9"/>
<dbReference type="Proteomes" id="UP000823636">
    <property type="component" value="Unassembled WGS sequence"/>
</dbReference>
<evidence type="ECO:0000256" key="5">
    <source>
        <dbReference type="ARBA" id="ARBA00023136"/>
    </source>
</evidence>
<evidence type="ECO:0000256" key="7">
    <source>
        <dbReference type="SAM" id="Phobius"/>
    </source>
</evidence>
<proteinExistence type="predicted"/>
<protein>
    <submittedName>
        <fullName evidence="8">Lysophospholipid acyltransferase family protein</fullName>
    </submittedName>
</protein>